<gene>
    <name evidence="1" type="ORF">NE619_07160</name>
</gene>
<protein>
    <submittedName>
        <fullName evidence="1">Uncharacterized protein</fullName>
    </submittedName>
</protein>
<organism evidence="1 2">
    <name type="scientific">Anaerovorax odorimutans</name>
    <dbReference type="NCBI Taxonomy" id="109327"/>
    <lineage>
        <taxon>Bacteria</taxon>
        <taxon>Bacillati</taxon>
        <taxon>Bacillota</taxon>
        <taxon>Clostridia</taxon>
        <taxon>Peptostreptococcales</taxon>
        <taxon>Anaerovoracaceae</taxon>
        <taxon>Anaerovorax</taxon>
    </lineage>
</organism>
<dbReference type="EMBL" id="JANFXK010000006">
    <property type="protein sequence ID" value="MCQ4636503.1"/>
    <property type="molecule type" value="Genomic_DNA"/>
</dbReference>
<dbReference type="Proteomes" id="UP001524502">
    <property type="component" value="Unassembled WGS sequence"/>
</dbReference>
<name>A0ABT1RMU6_9FIRM</name>
<keyword evidence="2" id="KW-1185">Reference proteome</keyword>
<evidence type="ECO:0000313" key="1">
    <source>
        <dbReference type="EMBL" id="MCQ4636503.1"/>
    </source>
</evidence>
<sequence>MKKDPLLPFLFDESSGNDLIHYYAKVRRRFFPTERGPEATESSEWFGICDQIPVLSENPATIVPKKASWSQAG</sequence>
<comment type="caution">
    <text evidence="1">The sequence shown here is derived from an EMBL/GenBank/DDBJ whole genome shotgun (WGS) entry which is preliminary data.</text>
</comment>
<reference evidence="1 2" key="1">
    <citation type="submission" date="2022-06" db="EMBL/GenBank/DDBJ databases">
        <title>Isolation of gut microbiota from human fecal samples.</title>
        <authorList>
            <person name="Pamer E.G."/>
            <person name="Barat B."/>
            <person name="Waligurski E."/>
            <person name="Medina S."/>
            <person name="Paddock L."/>
            <person name="Mostad J."/>
        </authorList>
    </citation>
    <scope>NUCLEOTIDE SEQUENCE [LARGE SCALE GENOMIC DNA]</scope>
    <source>
        <strain evidence="1 2">SL.3.17</strain>
    </source>
</reference>
<accession>A0ABT1RMU6</accession>
<evidence type="ECO:0000313" key="2">
    <source>
        <dbReference type="Proteomes" id="UP001524502"/>
    </source>
</evidence>
<proteinExistence type="predicted"/>